<protein>
    <recommendedName>
        <fullName evidence="1">Glycan binding protein Y3-like domain-containing protein</fullName>
    </recommendedName>
</protein>
<evidence type="ECO:0000313" key="2">
    <source>
        <dbReference type="EMBL" id="KAJ7615420.1"/>
    </source>
</evidence>
<organism evidence="2 3">
    <name type="scientific">Roridomyces roridus</name>
    <dbReference type="NCBI Taxonomy" id="1738132"/>
    <lineage>
        <taxon>Eukaryota</taxon>
        <taxon>Fungi</taxon>
        <taxon>Dikarya</taxon>
        <taxon>Basidiomycota</taxon>
        <taxon>Agaricomycotina</taxon>
        <taxon>Agaricomycetes</taxon>
        <taxon>Agaricomycetidae</taxon>
        <taxon>Agaricales</taxon>
        <taxon>Marasmiineae</taxon>
        <taxon>Mycenaceae</taxon>
        <taxon>Roridomyces</taxon>
    </lineage>
</organism>
<dbReference type="Pfam" id="PF22803">
    <property type="entry name" value="GBD_Y3"/>
    <property type="match status" value="1"/>
</dbReference>
<dbReference type="AlphaFoldDB" id="A0AAD7BA79"/>
<name>A0AAD7BA79_9AGAR</name>
<keyword evidence="3" id="KW-1185">Reference proteome</keyword>
<sequence length="122" mass="12565">MACVAPSVAQVTTVCYEGGTEASCGQFIPTFCNFLFDSDVMIAPGDSITRCFTLNATASRKCDLTALNTLNVTHGTSETNCDNVLAQVNTTCPMGGFGQVTGAAFQFYGDPNTGACGAPVGN</sequence>
<gene>
    <name evidence="2" type="ORF">FB45DRAFT_1035412</name>
</gene>
<comment type="caution">
    <text evidence="2">The sequence shown here is derived from an EMBL/GenBank/DDBJ whole genome shotgun (WGS) entry which is preliminary data.</text>
</comment>
<feature type="domain" description="Glycan binding protein Y3-like" evidence="1">
    <location>
        <begin position="23"/>
        <end position="116"/>
    </location>
</feature>
<dbReference type="InterPro" id="IPR054443">
    <property type="entry name" value="Y3-like_dom"/>
</dbReference>
<evidence type="ECO:0000259" key="1">
    <source>
        <dbReference type="Pfam" id="PF22803"/>
    </source>
</evidence>
<accession>A0AAD7BA79</accession>
<evidence type="ECO:0000313" key="3">
    <source>
        <dbReference type="Proteomes" id="UP001221142"/>
    </source>
</evidence>
<reference evidence="2" key="1">
    <citation type="submission" date="2023-03" db="EMBL/GenBank/DDBJ databases">
        <title>Massive genome expansion in bonnet fungi (Mycena s.s.) driven by repeated elements and novel gene families across ecological guilds.</title>
        <authorList>
            <consortium name="Lawrence Berkeley National Laboratory"/>
            <person name="Harder C.B."/>
            <person name="Miyauchi S."/>
            <person name="Viragh M."/>
            <person name="Kuo A."/>
            <person name="Thoen E."/>
            <person name="Andreopoulos B."/>
            <person name="Lu D."/>
            <person name="Skrede I."/>
            <person name="Drula E."/>
            <person name="Henrissat B."/>
            <person name="Morin E."/>
            <person name="Kohler A."/>
            <person name="Barry K."/>
            <person name="LaButti K."/>
            <person name="Morin E."/>
            <person name="Salamov A."/>
            <person name="Lipzen A."/>
            <person name="Mereny Z."/>
            <person name="Hegedus B."/>
            <person name="Baldrian P."/>
            <person name="Stursova M."/>
            <person name="Weitz H."/>
            <person name="Taylor A."/>
            <person name="Grigoriev I.V."/>
            <person name="Nagy L.G."/>
            <person name="Martin F."/>
            <person name="Kauserud H."/>
        </authorList>
    </citation>
    <scope>NUCLEOTIDE SEQUENCE</scope>
    <source>
        <strain evidence="2">9284</strain>
    </source>
</reference>
<dbReference type="Proteomes" id="UP001221142">
    <property type="component" value="Unassembled WGS sequence"/>
</dbReference>
<proteinExistence type="predicted"/>
<dbReference type="EMBL" id="JARKIF010000024">
    <property type="protein sequence ID" value="KAJ7615420.1"/>
    <property type="molecule type" value="Genomic_DNA"/>
</dbReference>